<dbReference type="GeneTree" id="ENSGT00390000018434"/>
<dbReference type="GO" id="GO:0006506">
    <property type="term" value="P:GPI anchor biosynthetic process"/>
    <property type="evidence" value="ECO:0007669"/>
    <property type="project" value="UniProtKB-UniPathway"/>
</dbReference>
<dbReference type="InterPro" id="IPR024078">
    <property type="entry name" value="LmbE-like_dom_sf"/>
</dbReference>
<protein>
    <recommendedName>
        <fullName evidence="2">N-acetylglucosaminylphosphatidylinositol deacetylase</fullName>
        <ecNumber evidence="2">3.5.1.89</ecNumber>
    </recommendedName>
</protein>
<organism evidence="4 5">
    <name type="scientific">Gadus morhua</name>
    <name type="common">Atlantic cod</name>
    <dbReference type="NCBI Taxonomy" id="8049"/>
    <lineage>
        <taxon>Eukaryota</taxon>
        <taxon>Metazoa</taxon>
        <taxon>Chordata</taxon>
        <taxon>Craniata</taxon>
        <taxon>Vertebrata</taxon>
        <taxon>Euteleostomi</taxon>
        <taxon>Actinopterygii</taxon>
        <taxon>Neopterygii</taxon>
        <taxon>Teleostei</taxon>
        <taxon>Neoteleostei</taxon>
        <taxon>Acanthomorphata</taxon>
        <taxon>Zeiogadaria</taxon>
        <taxon>Gadariae</taxon>
        <taxon>Gadiformes</taxon>
        <taxon>Gadoidei</taxon>
        <taxon>Gadidae</taxon>
        <taxon>Gadus</taxon>
    </lineage>
</organism>
<keyword evidence="3" id="KW-1133">Transmembrane helix</keyword>
<evidence type="ECO:0000313" key="5">
    <source>
        <dbReference type="Proteomes" id="UP000694546"/>
    </source>
</evidence>
<dbReference type="Pfam" id="PF02585">
    <property type="entry name" value="PIG-L"/>
    <property type="match status" value="1"/>
</dbReference>
<dbReference type="AlphaFoldDB" id="A0A8C4ZCX1"/>
<dbReference type="InterPro" id="IPR003737">
    <property type="entry name" value="GlcNAc_PI_deacetylase-related"/>
</dbReference>
<comment type="similarity">
    <text evidence="1">Belongs to the PIGL family.</text>
</comment>
<feature type="transmembrane region" description="Helical" evidence="3">
    <location>
        <begin position="6"/>
        <end position="22"/>
    </location>
</feature>
<proteinExistence type="inferred from homology"/>
<reference evidence="4" key="1">
    <citation type="submission" date="2025-08" db="UniProtKB">
        <authorList>
            <consortium name="Ensembl"/>
        </authorList>
    </citation>
    <scope>IDENTIFICATION</scope>
</reference>
<sequence>MSIIIVPMVILYFIWITFIYYRNRRTVDKSLKCIVNSLSNRGAIAASDDVDVRALIVTAHPDDECMFFAPTIIRLVELNATVRLLCLSAGNYYNQGTRRKKELLNSCALLGIPASHVTILDQKELPDDPSAEWRISLISSLIRKHVRSHSSNMINNLLRLDTEHSIALTGICASCPSVPDCCLLSLDTVGLFRKYLSFLELPVSWLWPSALCCVTGPRGYAKAAMFCHVTQILWFRHLYIFFSRYMFINTFQMLPRGPRNLKIY</sequence>
<name>A0A8C4ZCX1_GADMO</name>
<dbReference type="Gene3D" id="3.40.50.10320">
    <property type="entry name" value="LmbE-like"/>
    <property type="match status" value="1"/>
</dbReference>
<keyword evidence="5" id="KW-1185">Reference proteome</keyword>
<accession>A0A8C4ZCX1</accession>
<reference evidence="4" key="2">
    <citation type="submission" date="2025-09" db="UniProtKB">
        <authorList>
            <consortium name="Ensembl"/>
        </authorList>
    </citation>
    <scope>IDENTIFICATION</scope>
</reference>
<keyword evidence="3" id="KW-0472">Membrane</keyword>
<dbReference type="OMA" id="YVLESVN"/>
<dbReference type="UniPathway" id="UPA00196"/>
<dbReference type="Ensembl" id="ENSGMOT00000011737.2">
    <property type="protein sequence ID" value="ENSGMOP00000011427.2"/>
    <property type="gene ID" value="ENSGMOG00000010655.2"/>
</dbReference>
<dbReference type="GO" id="GO:0005783">
    <property type="term" value="C:endoplasmic reticulum"/>
    <property type="evidence" value="ECO:0007669"/>
    <property type="project" value="TreeGrafter"/>
</dbReference>
<dbReference type="Proteomes" id="UP000694546">
    <property type="component" value="Chromosome 7"/>
</dbReference>
<evidence type="ECO:0000313" key="4">
    <source>
        <dbReference type="Ensembl" id="ENSGMOP00000011427.2"/>
    </source>
</evidence>
<gene>
    <name evidence="4" type="primary">PIGL</name>
</gene>
<dbReference type="SUPFAM" id="SSF102588">
    <property type="entry name" value="LmbE-like"/>
    <property type="match status" value="1"/>
</dbReference>
<dbReference type="GO" id="GO:0000225">
    <property type="term" value="F:N-acetylglucosaminylphosphatidylinositol deacetylase activity"/>
    <property type="evidence" value="ECO:0007669"/>
    <property type="project" value="UniProtKB-EC"/>
</dbReference>
<dbReference type="PANTHER" id="PTHR12993">
    <property type="entry name" value="N-ACETYLGLUCOSAMINYL-PHOSPHATIDYLINOSITOL DE-N-ACETYLASE-RELATED"/>
    <property type="match status" value="1"/>
</dbReference>
<dbReference type="PANTHER" id="PTHR12993:SF11">
    <property type="entry name" value="N-ACETYLGLUCOSAMINYL-PHOSPHATIDYLINOSITOL DE-N-ACETYLASE"/>
    <property type="match status" value="1"/>
</dbReference>
<dbReference type="EC" id="3.5.1.89" evidence="2"/>
<evidence type="ECO:0000256" key="3">
    <source>
        <dbReference type="SAM" id="Phobius"/>
    </source>
</evidence>
<evidence type="ECO:0000256" key="1">
    <source>
        <dbReference type="ARBA" id="ARBA00006066"/>
    </source>
</evidence>
<keyword evidence="3" id="KW-0812">Transmembrane</keyword>
<dbReference type="GO" id="GO:0016020">
    <property type="term" value="C:membrane"/>
    <property type="evidence" value="ECO:0007669"/>
    <property type="project" value="GOC"/>
</dbReference>
<evidence type="ECO:0000256" key="2">
    <source>
        <dbReference type="ARBA" id="ARBA00012176"/>
    </source>
</evidence>